<organism evidence="1 2">
    <name type="scientific">Pelomonas dachongensis</name>
    <dbReference type="NCBI Taxonomy" id="3299029"/>
    <lineage>
        <taxon>Bacteria</taxon>
        <taxon>Pseudomonadati</taxon>
        <taxon>Pseudomonadota</taxon>
        <taxon>Betaproteobacteria</taxon>
        <taxon>Burkholderiales</taxon>
        <taxon>Sphaerotilaceae</taxon>
        <taxon>Roseateles</taxon>
    </lineage>
</organism>
<dbReference type="EMBL" id="JBIGHY010000002">
    <property type="protein sequence ID" value="MFG6413311.1"/>
    <property type="molecule type" value="Genomic_DNA"/>
</dbReference>
<evidence type="ECO:0000313" key="1">
    <source>
        <dbReference type="EMBL" id="MFG6413311.1"/>
    </source>
</evidence>
<dbReference type="Proteomes" id="UP001606300">
    <property type="component" value="Unassembled WGS sequence"/>
</dbReference>
<protein>
    <submittedName>
        <fullName evidence="1">Uncharacterized protein</fullName>
    </submittedName>
</protein>
<proteinExistence type="predicted"/>
<keyword evidence="2" id="KW-1185">Reference proteome</keyword>
<sequence>MPTPTREITIQDAQDDARLQAQLAAGALIVDAGRRRPFYFDGRFLTADDLTADQDYIRARQSDLAQAMGAGVIRGLMVGLGTQAASNSPQLVIEPGIGVTPSGDLVNIDSRQTVAIAALPMAAQLDAQLGVKLLPAASAVNRSGLFVLALRPIEFSANPTAAYPTTLDGQRTVRDGDIIEATAITLIPYPDRAGVENANARRSRVAREIFFDRQRPGVLQDALPLAMVCLEGGTLRWIDVHMVRREVGAESTLAAGLSQRPRALLEAWLKQHQDQMDDIDTGTVQAGFAAARQFEVLPPVGPLPAATLRFETELGALTLLQSYFPPLVDCEFAFIPSDELAALVQEALALPPIDLRAADDDLDHLSLLIVAPVTRQQLEQHKRSLQTVVRPVRSASAGLIAKRSPFESLVRLSQPDLLIRPPVLEVPADGLAQAWQRAIEAARTQAAAGAQGRGMFWYLRKRQLPYTAEISGTTLRLAGDARALDAEVDVRLRADAVLTRFGSLVAKIPTLARAEAVNLLAAPKLAVSADLGNQVLATSDLLRRSAFSALSLRADARGDDGLQHDDVLEVARAFGDPRLGEGFDALAQAAAPDVKKDLQTAELVKSVADSGVAQHLDRAVRSLPVLQHAGFALQLRDAAQAPDAGLRLAALAGVKPKLEQ</sequence>
<reference evidence="1 2" key="1">
    <citation type="submission" date="2024-09" db="EMBL/GenBank/DDBJ databases">
        <title>Novel species of the genus Pelomonas and Roseateles isolated from streams.</title>
        <authorList>
            <person name="Lu H."/>
        </authorList>
    </citation>
    <scope>NUCLEOTIDE SEQUENCE [LARGE SCALE GENOMIC DNA]</scope>
    <source>
        <strain evidence="1 2">DC23W</strain>
    </source>
</reference>
<dbReference type="RefSeq" id="WP_394469401.1">
    <property type="nucleotide sequence ID" value="NZ_JBIGHY010000002.1"/>
</dbReference>
<comment type="caution">
    <text evidence="1">The sequence shown here is derived from an EMBL/GenBank/DDBJ whole genome shotgun (WGS) entry which is preliminary data.</text>
</comment>
<accession>A0ABW7EMS1</accession>
<name>A0ABW7EMS1_9BURK</name>
<gene>
    <name evidence="1" type="ORF">ACG02S_05305</name>
</gene>
<evidence type="ECO:0000313" key="2">
    <source>
        <dbReference type="Proteomes" id="UP001606300"/>
    </source>
</evidence>